<feature type="chain" id="PRO_5045764326" evidence="1">
    <location>
        <begin position="19"/>
        <end position="129"/>
    </location>
</feature>
<dbReference type="Proteomes" id="UP001246372">
    <property type="component" value="Unassembled WGS sequence"/>
</dbReference>
<dbReference type="RefSeq" id="WP_315653315.1">
    <property type="nucleotide sequence ID" value="NZ_JAVXZY010000017.1"/>
</dbReference>
<evidence type="ECO:0000313" key="3">
    <source>
        <dbReference type="Proteomes" id="UP001246372"/>
    </source>
</evidence>
<dbReference type="EMBL" id="JAVXZY010000017">
    <property type="protein sequence ID" value="MDT9002418.1"/>
    <property type="molecule type" value="Genomic_DNA"/>
</dbReference>
<reference evidence="2" key="1">
    <citation type="submission" date="2023-09" db="EMBL/GenBank/DDBJ databases">
        <title>Paucibacter sp. APW11 Genome sequencing and assembly.</title>
        <authorList>
            <person name="Kim I."/>
        </authorList>
    </citation>
    <scope>NUCLEOTIDE SEQUENCE</scope>
    <source>
        <strain evidence="2">APW11</strain>
    </source>
</reference>
<accession>A0ABU3PIQ9</accession>
<evidence type="ECO:0000313" key="2">
    <source>
        <dbReference type="EMBL" id="MDT9002418.1"/>
    </source>
</evidence>
<name>A0ABU3PIQ9_9BURK</name>
<proteinExistence type="predicted"/>
<organism evidence="2 3">
    <name type="scientific">Roseateles aquae</name>
    <dbReference type="NCBI Taxonomy" id="3077235"/>
    <lineage>
        <taxon>Bacteria</taxon>
        <taxon>Pseudomonadati</taxon>
        <taxon>Pseudomonadota</taxon>
        <taxon>Betaproteobacteria</taxon>
        <taxon>Burkholderiales</taxon>
        <taxon>Sphaerotilaceae</taxon>
        <taxon>Roseateles</taxon>
    </lineage>
</organism>
<evidence type="ECO:0000256" key="1">
    <source>
        <dbReference type="SAM" id="SignalP"/>
    </source>
</evidence>
<comment type="caution">
    <text evidence="2">The sequence shown here is derived from an EMBL/GenBank/DDBJ whole genome shotgun (WGS) entry which is preliminary data.</text>
</comment>
<keyword evidence="3" id="KW-1185">Reference proteome</keyword>
<protein>
    <submittedName>
        <fullName evidence="2">Uncharacterized protein</fullName>
    </submittedName>
</protein>
<feature type="signal peptide" evidence="1">
    <location>
        <begin position="1"/>
        <end position="18"/>
    </location>
</feature>
<keyword evidence="1" id="KW-0732">Signal</keyword>
<gene>
    <name evidence="2" type="ORF">RQP53_24265</name>
</gene>
<sequence length="129" mass="13796">MNCLLALSLVTVTAPSHAQAPSSQQVVEFAIGLAFQDNVFEALQSRCTTYKPSLPSNGAFIAELRKASKEISAALDPVLKATKLVAQAHAAQLVINAEGCETPGFKKTAEQVEEQQAMLALRVMQGQIR</sequence>